<sequence>MFKGSLRDIQSEDQVMSFDRLGKTILYNISTVISTFYHPPARNGFPLEKKNEVVPRESDKVSDLRDITAELSTLAH</sequence>
<accession>A0A834NCV1</accession>
<comment type="caution">
    <text evidence="1">The sequence shown here is derived from an EMBL/GenBank/DDBJ whole genome shotgun (WGS) entry which is preliminary data.</text>
</comment>
<evidence type="ECO:0000313" key="2">
    <source>
        <dbReference type="Proteomes" id="UP000600918"/>
    </source>
</evidence>
<protein>
    <submittedName>
        <fullName evidence="1">Uncharacterized protein</fullName>
    </submittedName>
</protein>
<dbReference type="AlphaFoldDB" id="A0A834NCV1"/>
<gene>
    <name evidence="1" type="ORF">H0235_014994</name>
</gene>
<name>A0A834NCV1_VESPE</name>
<evidence type="ECO:0000313" key="1">
    <source>
        <dbReference type="EMBL" id="KAF7404300.1"/>
    </source>
</evidence>
<dbReference type="Proteomes" id="UP000600918">
    <property type="component" value="Unassembled WGS sequence"/>
</dbReference>
<organism evidence="1 2">
    <name type="scientific">Vespula pensylvanica</name>
    <name type="common">Western yellow jacket</name>
    <name type="synonym">Wasp</name>
    <dbReference type="NCBI Taxonomy" id="30213"/>
    <lineage>
        <taxon>Eukaryota</taxon>
        <taxon>Metazoa</taxon>
        <taxon>Ecdysozoa</taxon>
        <taxon>Arthropoda</taxon>
        <taxon>Hexapoda</taxon>
        <taxon>Insecta</taxon>
        <taxon>Pterygota</taxon>
        <taxon>Neoptera</taxon>
        <taxon>Endopterygota</taxon>
        <taxon>Hymenoptera</taxon>
        <taxon>Apocrita</taxon>
        <taxon>Aculeata</taxon>
        <taxon>Vespoidea</taxon>
        <taxon>Vespidae</taxon>
        <taxon>Vespinae</taxon>
        <taxon>Vespula</taxon>
    </lineage>
</organism>
<dbReference type="EMBL" id="JACSDY010000016">
    <property type="protein sequence ID" value="KAF7404300.1"/>
    <property type="molecule type" value="Genomic_DNA"/>
</dbReference>
<reference evidence="1" key="1">
    <citation type="journal article" date="2020" name="G3 (Bethesda)">
        <title>High-Quality Assemblies for Three Invasive Social Wasps from the &lt;i&gt;Vespula&lt;/i&gt; Genus.</title>
        <authorList>
            <person name="Harrop T.W.R."/>
            <person name="Guhlin J."/>
            <person name="McLaughlin G.M."/>
            <person name="Permina E."/>
            <person name="Stockwell P."/>
            <person name="Gilligan J."/>
            <person name="Le Lec M.F."/>
            <person name="Gruber M.A.M."/>
            <person name="Quinn O."/>
            <person name="Lovegrove M."/>
            <person name="Duncan E.J."/>
            <person name="Remnant E.J."/>
            <person name="Van Eeckhoven J."/>
            <person name="Graham B."/>
            <person name="Knapp R.A."/>
            <person name="Langford K.W."/>
            <person name="Kronenberg Z."/>
            <person name="Press M.O."/>
            <person name="Eacker S.M."/>
            <person name="Wilson-Rankin E.E."/>
            <person name="Purcell J."/>
            <person name="Lester P.J."/>
            <person name="Dearden P.K."/>
        </authorList>
    </citation>
    <scope>NUCLEOTIDE SEQUENCE</scope>
    <source>
        <strain evidence="1">Volc-1</strain>
    </source>
</reference>
<proteinExistence type="predicted"/>
<keyword evidence="2" id="KW-1185">Reference proteome</keyword>